<dbReference type="InterPro" id="IPR001851">
    <property type="entry name" value="ABC_transp_permease"/>
</dbReference>
<feature type="transmembrane region" description="Helical" evidence="6">
    <location>
        <begin position="127"/>
        <end position="154"/>
    </location>
</feature>
<feature type="transmembrane region" description="Helical" evidence="6">
    <location>
        <begin position="386"/>
        <end position="403"/>
    </location>
</feature>
<dbReference type="PANTHER" id="PTHR30482:SF10">
    <property type="entry name" value="HIGH-AFFINITY BRANCHED-CHAIN AMINO ACID TRANSPORT PROTEIN BRAE"/>
    <property type="match status" value="1"/>
</dbReference>
<evidence type="ECO:0000313" key="8">
    <source>
        <dbReference type="Proteomes" id="UP000008221"/>
    </source>
</evidence>
<dbReference type="InterPro" id="IPR043428">
    <property type="entry name" value="LivM-like"/>
</dbReference>
<evidence type="ECO:0000313" key="7">
    <source>
        <dbReference type="EMBL" id="ABK52856.1"/>
    </source>
</evidence>
<evidence type="ECO:0000256" key="1">
    <source>
        <dbReference type="ARBA" id="ARBA00004651"/>
    </source>
</evidence>
<dbReference type="Pfam" id="PF02653">
    <property type="entry name" value="BPD_transp_2"/>
    <property type="match status" value="1"/>
</dbReference>
<accession>A0LTU6</accession>
<dbReference type="RefSeq" id="WP_011719919.1">
    <property type="nucleotide sequence ID" value="NC_008578.1"/>
</dbReference>
<name>A0LTU6_ACIC1</name>
<feature type="transmembrane region" description="Helical" evidence="6">
    <location>
        <begin position="208"/>
        <end position="225"/>
    </location>
</feature>
<evidence type="ECO:0000256" key="3">
    <source>
        <dbReference type="ARBA" id="ARBA00022692"/>
    </source>
</evidence>
<feature type="transmembrane region" description="Helical" evidence="6">
    <location>
        <begin position="311"/>
        <end position="329"/>
    </location>
</feature>
<feature type="transmembrane region" description="Helical" evidence="6">
    <location>
        <begin position="175"/>
        <end position="196"/>
    </location>
</feature>
<evidence type="ECO:0000256" key="4">
    <source>
        <dbReference type="ARBA" id="ARBA00022989"/>
    </source>
</evidence>
<dbReference type="EMBL" id="CP000481">
    <property type="protein sequence ID" value="ABK52856.1"/>
    <property type="molecule type" value="Genomic_DNA"/>
</dbReference>
<reference evidence="7 8" key="1">
    <citation type="journal article" date="2009" name="Genome Res.">
        <title>Complete genome of the cellulolytic thermophile Acidothermus cellulolyticus 11B provides insights into its ecophysiological and evolutionary adaptations.</title>
        <authorList>
            <person name="Barabote R.D."/>
            <person name="Xie G."/>
            <person name="Leu D.H."/>
            <person name="Normand P."/>
            <person name="Necsulea A."/>
            <person name="Daubin V."/>
            <person name="Medigue C."/>
            <person name="Adney W.S."/>
            <person name="Xu X.C."/>
            <person name="Lapidus A."/>
            <person name="Parales R.E."/>
            <person name="Detter C."/>
            <person name="Pujic P."/>
            <person name="Bruce D."/>
            <person name="Lavire C."/>
            <person name="Challacombe J.F."/>
            <person name="Brettin T.S."/>
            <person name="Berry A.M."/>
        </authorList>
    </citation>
    <scope>NUCLEOTIDE SEQUENCE [LARGE SCALE GENOMIC DNA]</scope>
    <source>
        <strain evidence="8">ATCC 43068 / DSM 8971 / 11B</strain>
    </source>
</reference>
<proteinExistence type="predicted"/>
<evidence type="ECO:0000256" key="6">
    <source>
        <dbReference type="SAM" id="Phobius"/>
    </source>
</evidence>
<dbReference type="PANTHER" id="PTHR30482">
    <property type="entry name" value="HIGH-AFFINITY BRANCHED-CHAIN AMINO ACID TRANSPORT SYSTEM PERMEASE"/>
    <property type="match status" value="1"/>
</dbReference>
<comment type="subcellular location">
    <subcellularLocation>
        <location evidence="1">Cell membrane</location>
        <topology evidence="1">Multi-pass membrane protein</topology>
    </subcellularLocation>
</comment>
<feature type="transmembrane region" description="Helical" evidence="6">
    <location>
        <begin position="262"/>
        <end position="280"/>
    </location>
</feature>
<feature type="transmembrane region" description="Helical" evidence="6">
    <location>
        <begin position="341"/>
        <end position="374"/>
    </location>
</feature>
<keyword evidence="8" id="KW-1185">Reference proteome</keyword>
<evidence type="ECO:0000256" key="5">
    <source>
        <dbReference type="ARBA" id="ARBA00023136"/>
    </source>
</evidence>
<keyword evidence="3 6" id="KW-0812">Transmembrane</keyword>
<protein>
    <submittedName>
        <fullName evidence="7">Amino acid/amide ABC transporter membrane protein 2, HAAT family</fullName>
    </submittedName>
</protein>
<evidence type="ECO:0000256" key="2">
    <source>
        <dbReference type="ARBA" id="ARBA00022475"/>
    </source>
</evidence>
<gene>
    <name evidence="7" type="ordered locus">Acel_1084</name>
</gene>
<dbReference type="eggNOG" id="COG4177">
    <property type="taxonomic scope" value="Bacteria"/>
</dbReference>
<feature type="transmembrane region" description="Helical" evidence="6">
    <location>
        <begin position="95"/>
        <end position="115"/>
    </location>
</feature>
<dbReference type="HOGENOM" id="CLU_031365_1_1_11"/>
<dbReference type="Proteomes" id="UP000008221">
    <property type="component" value="Chromosome"/>
</dbReference>
<dbReference type="AlphaFoldDB" id="A0LTU6"/>
<keyword evidence="5 6" id="KW-0472">Membrane</keyword>
<organism evidence="7 8">
    <name type="scientific">Acidothermus cellulolyticus (strain ATCC 43068 / DSM 8971 / 11B)</name>
    <dbReference type="NCBI Taxonomy" id="351607"/>
    <lineage>
        <taxon>Bacteria</taxon>
        <taxon>Bacillati</taxon>
        <taxon>Actinomycetota</taxon>
        <taxon>Actinomycetes</taxon>
        <taxon>Acidothermales</taxon>
        <taxon>Acidothermaceae</taxon>
        <taxon>Acidothermus</taxon>
    </lineage>
</organism>
<feature type="transmembrane region" description="Helical" evidence="6">
    <location>
        <begin position="56"/>
        <end position="74"/>
    </location>
</feature>
<dbReference type="InParanoid" id="A0LTU6"/>
<dbReference type="STRING" id="351607.Acel_1084"/>
<dbReference type="CDD" id="cd06581">
    <property type="entry name" value="TM_PBP1_LivM_like"/>
    <property type="match status" value="1"/>
</dbReference>
<dbReference type="KEGG" id="ace:Acel_1084"/>
<sequence>MTLRRVWAWATSLRGRQLWVTLAGALVVDVMTGPSGSLNDPTAGFAGSLLSRRVGIFLLIGFAFWLLVTSRERLAAWSRSWTAAVRPSRWLPSRWYRLAAYGVLLAVAIVLPLVLSPYWQEVAVDQIGVYVLLALGLNVVVGLAGLLDLGYIAFYAIGAYSCAYWTDSLPIHPPFVLNPFATIPFAIAAAMLAGVILGAPTLRLRGDYLAIVTLGFGEIITIYATNLQSVTGGSPGNSRPIPHFSINLFGLHYRWGIDNMPYYYLLLAFVVMVIVFFHNLENSRVGRAWTAIREDEVAAAASGVNTFRYKLLAFAIGASTSGFAGVLFASKIQTITPLSFLLQQSILILVLVIFGGMGSIPGAIVGAAIIQWFPNGLKTYVRKEDLFLYLGALLVVMMIYRPQGLIPSRRRARELALAESGLVEADALTTASRDV</sequence>
<keyword evidence="2" id="KW-1003">Cell membrane</keyword>
<dbReference type="GO" id="GO:0015658">
    <property type="term" value="F:branched-chain amino acid transmembrane transporter activity"/>
    <property type="evidence" value="ECO:0007669"/>
    <property type="project" value="InterPro"/>
</dbReference>
<keyword evidence="4 6" id="KW-1133">Transmembrane helix</keyword>
<dbReference type="GO" id="GO:0005886">
    <property type="term" value="C:plasma membrane"/>
    <property type="evidence" value="ECO:0007669"/>
    <property type="project" value="UniProtKB-SubCell"/>
</dbReference>